<dbReference type="InterPro" id="IPR038770">
    <property type="entry name" value="Na+/solute_symporter_sf"/>
</dbReference>
<gene>
    <name evidence="10" type="ORF">AVDCRST_MAG37-113</name>
</gene>
<dbReference type="InterPro" id="IPR036291">
    <property type="entry name" value="NAD(P)-bd_dom_sf"/>
</dbReference>
<dbReference type="InterPro" id="IPR006037">
    <property type="entry name" value="RCK_C"/>
</dbReference>
<dbReference type="SUPFAM" id="SSF116726">
    <property type="entry name" value="TrkA C-terminal domain-like"/>
    <property type="match status" value="1"/>
</dbReference>
<feature type="transmembrane region" description="Helical" evidence="7">
    <location>
        <begin position="115"/>
        <end position="134"/>
    </location>
</feature>
<feature type="domain" description="RCK N-terminal" evidence="8">
    <location>
        <begin position="402"/>
        <end position="522"/>
    </location>
</feature>
<feature type="domain" description="RCK C-terminal" evidence="9">
    <location>
        <begin position="568"/>
        <end position="652"/>
    </location>
</feature>
<dbReference type="Pfam" id="PF00999">
    <property type="entry name" value="Na_H_Exchanger"/>
    <property type="match status" value="1"/>
</dbReference>
<dbReference type="AlphaFoldDB" id="A0A6J4PRA2"/>
<name>A0A6J4PRA2_9ACTN</name>
<dbReference type="GO" id="GO:1902600">
    <property type="term" value="P:proton transmembrane transport"/>
    <property type="evidence" value="ECO:0007669"/>
    <property type="project" value="InterPro"/>
</dbReference>
<dbReference type="SUPFAM" id="SSF51735">
    <property type="entry name" value="NAD(P)-binding Rossmann-fold domains"/>
    <property type="match status" value="1"/>
</dbReference>
<proteinExistence type="inferred from homology"/>
<dbReference type="PANTHER" id="PTHR42751:SF3">
    <property type="entry name" value="SODIUM_GLUTAMATE SYMPORTER"/>
    <property type="match status" value="1"/>
</dbReference>
<dbReference type="Gene3D" id="3.40.50.720">
    <property type="entry name" value="NAD(P)-binding Rossmann-like Domain"/>
    <property type="match status" value="1"/>
</dbReference>
<dbReference type="GO" id="GO:0006813">
    <property type="term" value="P:potassium ion transport"/>
    <property type="evidence" value="ECO:0007669"/>
    <property type="project" value="InterPro"/>
</dbReference>
<organism evidence="10">
    <name type="scientific">uncultured Rubrobacteraceae bacterium</name>
    <dbReference type="NCBI Taxonomy" id="349277"/>
    <lineage>
        <taxon>Bacteria</taxon>
        <taxon>Bacillati</taxon>
        <taxon>Actinomycetota</taxon>
        <taxon>Rubrobacteria</taxon>
        <taxon>Rubrobacterales</taxon>
        <taxon>Rubrobacteraceae</taxon>
        <taxon>environmental samples</taxon>
    </lineage>
</organism>
<comment type="subcellular location">
    <subcellularLocation>
        <location evidence="1">Membrane</location>
        <topology evidence="1">Multi-pass membrane protein</topology>
    </subcellularLocation>
</comment>
<sequence>MGIAGDIALILVAAFLGGVVAQRLGLPLILGYILAGVIVGPNTGGPTVGDVHEIELLAEIGVALLLFAIGLHFPLSELRPVRRIALIGTPIQMLLTLALGYGIGILLGLGPLESVWFGAIISLSSTAVVLKTLSEQGVLGTLSGRVIIGMLIVQDIVVVPLLILLPELENVGQGLSELGVAALEAAVFVAGMALFGTRIFPWLMARIASWNSRELFLISVVAVGLGVGYGTYLFGLSFAFGAFVAGMVLSQSEYSHQALADIGPLRDVFAMLFFVSVGMLIDPAFLVDEAWIVVTVVLLVVLGKGLVFAGLTRAFGYGNIAPFAVGLGLFQVGEFSFVLARVGIDVGAISARMYSVTLTTAVVTMSLTPFVTRAVPVLYGWWREKFPAEPLNTVDLPETGLKDHVIIVGYGRVGSFVARMLRRLEQAFVVVDMDSDRIDGAREEKSVIVYGDATAEPVLEAAGVRDARLVILTVPDAIGARLVVERIRGLNPDVRIVARSTSTEQLEALVRLGVYEAVQPEFEAGIELGRQALIHLGIGAGEIQRFSDSIRRELYAPIRRASTNGELLSRLRRASEMIETDWITVPENSPMAGQKIGDLKVRTKTGASIVAVAHDKDVVANPGPDFVLAPDDTLGVLGNADQRAAFLALAHGKPG</sequence>
<dbReference type="PROSITE" id="PS51202">
    <property type="entry name" value="RCK_C"/>
    <property type="match status" value="1"/>
</dbReference>
<reference evidence="10" key="1">
    <citation type="submission" date="2020-02" db="EMBL/GenBank/DDBJ databases">
        <authorList>
            <person name="Meier V. D."/>
        </authorList>
    </citation>
    <scope>NUCLEOTIDE SEQUENCE</scope>
    <source>
        <strain evidence="10">AVDCRST_MAG37</strain>
    </source>
</reference>
<protein>
    <submittedName>
        <fullName evidence="10">Inner membrane protein, KefB/KefC family</fullName>
    </submittedName>
</protein>
<evidence type="ECO:0000259" key="8">
    <source>
        <dbReference type="PROSITE" id="PS51201"/>
    </source>
</evidence>
<dbReference type="Pfam" id="PF02254">
    <property type="entry name" value="TrkA_N"/>
    <property type="match status" value="1"/>
</dbReference>
<dbReference type="PROSITE" id="PS51201">
    <property type="entry name" value="RCK_N"/>
    <property type="match status" value="1"/>
</dbReference>
<dbReference type="GO" id="GO:0016020">
    <property type="term" value="C:membrane"/>
    <property type="evidence" value="ECO:0007669"/>
    <property type="project" value="UniProtKB-SubCell"/>
</dbReference>
<evidence type="ECO:0000256" key="5">
    <source>
        <dbReference type="ARBA" id="ARBA00022989"/>
    </source>
</evidence>
<feature type="transmembrane region" description="Helical" evidence="7">
    <location>
        <begin position="7"/>
        <end position="34"/>
    </location>
</feature>
<evidence type="ECO:0000256" key="6">
    <source>
        <dbReference type="ARBA" id="ARBA00023136"/>
    </source>
</evidence>
<dbReference type="EMBL" id="CADCVD010000005">
    <property type="protein sequence ID" value="CAA9423733.1"/>
    <property type="molecule type" value="Genomic_DNA"/>
</dbReference>
<evidence type="ECO:0000256" key="4">
    <source>
        <dbReference type="ARBA" id="ARBA00022692"/>
    </source>
</evidence>
<evidence type="ECO:0000256" key="2">
    <source>
        <dbReference type="ARBA" id="ARBA00005551"/>
    </source>
</evidence>
<evidence type="ECO:0000259" key="9">
    <source>
        <dbReference type="PROSITE" id="PS51202"/>
    </source>
</evidence>
<keyword evidence="4 7" id="KW-0812">Transmembrane</keyword>
<accession>A0A6J4PRA2</accession>
<feature type="transmembrane region" description="Helical" evidence="7">
    <location>
        <begin position="215"/>
        <end position="248"/>
    </location>
</feature>
<keyword evidence="6 7" id="KW-0472">Membrane</keyword>
<evidence type="ECO:0000313" key="10">
    <source>
        <dbReference type="EMBL" id="CAA9423733.1"/>
    </source>
</evidence>
<feature type="transmembrane region" description="Helical" evidence="7">
    <location>
        <begin position="268"/>
        <end position="286"/>
    </location>
</feature>
<feature type="transmembrane region" description="Helical" evidence="7">
    <location>
        <begin position="323"/>
        <end position="344"/>
    </location>
</feature>
<feature type="transmembrane region" description="Helical" evidence="7">
    <location>
        <begin position="54"/>
        <end position="73"/>
    </location>
</feature>
<dbReference type="Gene3D" id="3.30.70.1450">
    <property type="entry name" value="Regulator of K+ conductance, C-terminal domain"/>
    <property type="match status" value="1"/>
</dbReference>
<dbReference type="InterPro" id="IPR036721">
    <property type="entry name" value="RCK_C_sf"/>
</dbReference>
<feature type="transmembrane region" description="Helical" evidence="7">
    <location>
        <begin position="185"/>
        <end position="203"/>
    </location>
</feature>
<evidence type="ECO:0000256" key="1">
    <source>
        <dbReference type="ARBA" id="ARBA00004141"/>
    </source>
</evidence>
<dbReference type="GO" id="GO:0008324">
    <property type="term" value="F:monoatomic cation transmembrane transporter activity"/>
    <property type="evidence" value="ECO:0007669"/>
    <property type="project" value="InterPro"/>
</dbReference>
<keyword evidence="5 7" id="KW-1133">Transmembrane helix</keyword>
<dbReference type="Pfam" id="PF02080">
    <property type="entry name" value="TrkA_C"/>
    <property type="match status" value="1"/>
</dbReference>
<dbReference type="InterPro" id="IPR006153">
    <property type="entry name" value="Cation/H_exchanger_TM"/>
</dbReference>
<feature type="transmembrane region" description="Helical" evidence="7">
    <location>
        <begin position="85"/>
        <end position="109"/>
    </location>
</feature>
<feature type="transmembrane region" description="Helical" evidence="7">
    <location>
        <begin position="146"/>
        <end position="165"/>
    </location>
</feature>
<comment type="similarity">
    <text evidence="2">Belongs to the monovalent cation:proton antiporter 2 (CPA2) transporter (TC 2.A.37) family.</text>
</comment>
<dbReference type="GO" id="GO:0015297">
    <property type="term" value="F:antiporter activity"/>
    <property type="evidence" value="ECO:0007669"/>
    <property type="project" value="InterPro"/>
</dbReference>
<evidence type="ECO:0000256" key="7">
    <source>
        <dbReference type="SAM" id="Phobius"/>
    </source>
</evidence>
<feature type="transmembrane region" description="Helical" evidence="7">
    <location>
        <begin position="291"/>
        <end position="311"/>
    </location>
</feature>
<keyword evidence="3" id="KW-0813">Transport</keyword>
<dbReference type="InterPro" id="IPR003148">
    <property type="entry name" value="RCK_N"/>
</dbReference>
<evidence type="ECO:0000256" key="3">
    <source>
        <dbReference type="ARBA" id="ARBA00022448"/>
    </source>
</evidence>
<dbReference type="Gene3D" id="1.20.1530.20">
    <property type="match status" value="1"/>
</dbReference>
<dbReference type="PANTHER" id="PTHR42751">
    <property type="entry name" value="SODIUM/HYDROGEN EXCHANGER FAMILY/TRKA DOMAIN PROTEIN"/>
    <property type="match status" value="1"/>
</dbReference>
<feature type="transmembrane region" description="Helical" evidence="7">
    <location>
        <begin position="356"/>
        <end position="382"/>
    </location>
</feature>